<reference evidence="3 4" key="1">
    <citation type="journal article" date="2012" name="Genome Biol.">
        <title>Sequencing three crocodilian genomes to illuminate the evolution of archosaurs and amniotes.</title>
        <authorList>
            <person name="St John J.A."/>
            <person name="Braun E.L."/>
            <person name="Isberg S.R."/>
            <person name="Miles L.G."/>
            <person name="Chong A.Y."/>
            <person name="Gongora J."/>
            <person name="Dalzell P."/>
            <person name="Moran C."/>
            <person name="Bed'hom B."/>
            <person name="Abzhanov A."/>
            <person name="Burgess S.C."/>
            <person name="Cooksey A.M."/>
            <person name="Castoe T.A."/>
            <person name="Crawford N.G."/>
            <person name="Densmore L.D."/>
            <person name="Drew J.C."/>
            <person name="Edwards S.V."/>
            <person name="Faircloth B.C."/>
            <person name="Fujita M.K."/>
            <person name="Greenwold M.J."/>
            <person name="Hoffmann F.G."/>
            <person name="Howard J.M."/>
            <person name="Iguchi T."/>
            <person name="Janes D.E."/>
            <person name="Khan S.Y."/>
            <person name="Kohno S."/>
            <person name="de Koning A.J."/>
            <person name="Lance S.L."/>
            <person name="McCarthy F.M."/>
            <person name="McCormack J.E."/>
            <person name="Merchant M.E."/>
            <person name="Peterson D.G."/>
            <person name="Pollock D.D."/>
            <person name="Pourmand N."/>
            <person name="Raney B.J."/>
            <person name="Roessler K.A."/>
            <person name="Sanford J.R."/>
            <person name="Sawyer R.H."/>
            <person name="Schmidt C.J."/>
            <person name="Triplett E.W."/>
            <person name="Tuberville T.D."/>
            <person name="Venegas-Anaya M."/>
            <person name="Howard J.T."/>
            <person name="Jarvis E.D."/>
            <person name="Guillette L.J.Jr."/>
            <person name="Glenn T.C."/>
            <person name="Green R.E."/>
            <person name="Ray D.A."/>
        </authorList>
    </citation>
    <scope>NUCLEOTIDE SEQUENCE [LARGE SCALE GENOMIC DNA]</scope>
    <source>
        <strain evidence="3">KSC_2009_1</strain>
    </source>
</reference>
<dbReference type="PANTHER" id="PTHR13780">
    <property type="entry name" value="AMP-ACTIVATED PROTEIN KINASE, GAMMA REGULATORY SUBUNIT"/>
    <property type="match status" value="1"/>
</dbReference>
<dbReference type="EMBL" id="AKHW03000658">
    <property type="protein sequence ID" value="KYO44808.1"/>
    <property type="molecule type" value="Genomic_DNA"/>
</dbReference>
<organism evidence="3 4">
    <name type="scientific">Alligator mississippiensis</name>
    <name type="common">American alligator</name>
    <dbReference type="NCBI Taxonomy" id="8496"/>
    <lineage>
        <taxon>Eukaryota</taxon>
        <taxon>Metazoa</taxon>
        <taxon>Chordata</taxon>
        <taxon>Craniata</taxon>
        <taxon>Vertebrata</taxon>
        <taxon>Euteleostomi</taxon>
        <taxon>Archelosauria</taxon>
        <taxon>Archosauria</taxon>
        <taxon>Crocodylia</taxon>
        <taxon>Alligatoridae</taxon>
        <taxon>Alligatorinae</taxon>
        <taxon>Alligator</taxon>
    </lineage>
</organism>
<dbReference type="InterPro" id="IPR046342">
    <property type="entry name" value="CBS_dom_sf"/>
</dbReference>
<protein>
    <recommendedName>
        <fullName evidence="5">CBS domain-containing protein</fullName>
    </recommendedName>
</protein>
<evidence type="ECO:0000256" key="2">
    <source>
        <dbReference type="ARBA" id="ARBA00023122"/>
    </source>
</evidence>
<keyword evidence="4" id="KW-1185">Reference proteome</keyword>
<accession>A0A151P6X2</accession>
<dbReference type="AlphaFoldDB" id="A0A151P6X2"/>
<dbReference type="Gene3D" id="3.10.580.10">
    <property type="entry name" value="CBS-domain"/>
    <property type="match status" value="1"/>
</dbReference>
<dbReference type="GO" id="GO:0005634">
    <property type="term" value="C:nucleus"/>
    <property type="evidence" value="ECO:0007669"/>
    <property type="project" value="TreeGrafter"/>
</dbReference>
<dbReference type="GO" id="GO:0019901">
    <property type="term" value="F:protein kinase binding"/>
    <property type="evidence" value="ECO:0007669"/>
    <property type="project" value="TreeGrafter"/>
</dbReference>
<evidence type="ECO:0000313" key="4">
    <source>
        <dbReference type="Proteomes" id="UP000050525"/>
    </source>
</evidence>
<gene>
    <name evidence="3" type="ORF">Y1Q_0002398</name>
</gene>
<dbReference type="InterPro" id="IPR050511">
    <property type="entry name" value="AMPK_gamma/SDS23_families"/>
</dbReference>
<keyword evidence="1" id="KW-0677">Repeat</keyword>
<dbReference type="GO" id="GO:0019887">
    <property type="term" value="F:protein kinase regulator activity"/>
    <property type="evidence" value="ECO:0007669"/>
    <property type="project" value="TreeGrafter"/>
</dbReference>
<evidence type="ECO:0000256" key="1">
    <source>
        <dbReference type="ARBA" id="ARBA00022737"/>
    </source>
</evidence>
<dbReference type="Proteomes" id="UP000050525">
    <property type="component" value="Unassembled WGS sequence"/>
</dbReference>
<proteinExistence type="predicted"/>
<sequence>MRFMMSHCCYDAMPTSSKLVVFETSLEIKKAFLAMVANGVRAAPLWDSRQQCFVGWGEGGYGLWGLGGCRDL</sequence>
<evidence type="ECO:0000313" key="3">
    <source>
        <dbReference type="EMBL" id="KYO44808.1"/>
    </source>
</evidence>
<dbReference type="GO" id="GO:0005737">
    <property type="term" value="C:cytoplasm"/>
    <property type="evidence" value="ECO:0007669"/>
    <property type="project" value="TreeGrafter"/>
</dbReference>
<evidence type="ECO:0008006" key="5">
    <source>
        <dbReference type="Google" id="ProtNLM"/>
    </source>
</evidence>
<name>A0A151P6X2_ALLMI</name>
<dbReference type="GO" id="GO:0031588">
    <property type="term" value="C:nucleotide-activated protein kinase complex"/>
    <property type="evidence" value="ECO:0007669"/>
    <property type="project" value="TreeGrafter"/>
</dbReference>
<dbReference type="STRING" id="8496.A0A151P6X2"/>
<comment type="caution">
    <text evidence="3">The sequence shown here is derived from an EMBL/GenBank/DDBJ whole genome shotgun (WGS) entry which is preliminary data.</text>
</comment>
<keyword evidence="2" id="KW-0129">CBS domain</keyword>
<dbReference type="SUPFAM" id="SSF54631">
    <property type="entry name" value="CBS-domain pair"/>
    <property type="match status" value="1"/>
</dbReference>
<dbReference type="GO" id="GO:0016208">
    <property type="term" value="F:AMP binding"/>
    <property type="evidence" value="ECO:0007669"/>
    <property type="project" value="TreeGrafter"/>
</dbReference>
<dbReference type="PANTHER" id="PTHR13780:SF31">
    <property type="entry name" value="5'-AMP-ACTIVATED PROTEIN KINASE SUBUNIT GAMMA-3"/>
    <property type="match status" value="1"/>
</dbReference>